<accession>A0A1W9S303</accession>
<evidence type="ECO:0000256" key="1">
    <source>
        <dbReference type="SAM" id="Phobius"/>
    </source>
</evidence>
<keyword evidence="1" id="KW-0812">Transmembrane</keyword>
<evidence type="ECO:0000313" key="3">
    <source>
        <dbReference type="Proteomes" id="UP000192611"/>
    </source>
</evidence>
<keyword evidence="1" id="KW-1133">Transmembrane helix</keyword>
<dbReference type="Proteomes" id="UP000192611">
    <property type="component" value="Unassembled WGS sequence"/>
</dbReference>
<comment type="caution">
    <text evidence="2">The sequence shown here is derived from an EMBL/GenBank/DDBJ whole genome shotgun (WGS) entry which is preliminary data.</text>
</comment>
<sequence length="269" mass="30166">MRIEEYKPVAIILILSLIFSPVIFANGNDLGKYKTDGEAITMAMEDALQGLLEIKGIESIEISGFENLEDVSDLDNTFIYERFEDVLARVFSLSGLKMGMRVNKTFGEKGSEEKERITEDEGSVGGGGDIDIEEKIKLDEEMKGDLEANEGVQFDEYQADEYLLKYRLLIAKVDYNNLGSGMVRRVATSKIHVRIEDVGTGRIFWAGDIHGSYEDIIPKKYKDDLKDARYVQITKEEEDKGKNPIIEPLLVSGITAGLIMLFTLSARTD</sequence>
<organism evidence="2 3">
    <name type="scientific">Candidatus Coatesbacteria bacterium 4484_99</name>
    <dbReference type="NCBI Taxonomy" id="1970774"/>
    <lineage>
        <taxon>Bacteria</taxon>
        <taxon>Candidatus Coatesiibacteriota</taxon>
    </lineage>
</organism>
<dbReference type="EMBL" id="NATQ01000008">
    <property type="protein sequence ID" value="OQX91194.1"/>
    <property type="molecule type" value="Genomic_DNA"/>
</dbReference>
<protein>
    <submittedName>
        <fullName evidence="2">Uncharacterized protein</fullName>
    </submittedName>
</protein>
<feature type="transmembrane region" description="Helical" evidence="1">
    <location>
        <begin position="245"/>
        <end position="264"/>
    </location>
</feature>
<reference evidence="3" key="1">
    <citation type="submission" date="2017-03" db="EMBL/GenBank/DDBJ databases">
        <title>Novel pathways for hydrocarbon cycling and metabolic interdependencies in hydrothermal sediment communities.</title>
        <authorList>
            <person name="Dombrowski N."/>
            <person name="Seitz K."/>
            <person name="Teske A."/>
            <person name="Baker B."/>
        </authorList>
    </citation>
    <scope>NUCLEOTIDE SEQUENCE [LARGE SCALE GENOMIC DNA]</scope>
</reference>
<name>A0A1W9S303_9BACT</name>
<evidence type="ECO:0000313" key="2">
    <source>
        <dbReference type="EMBL" id="OQX91194.1"/>
    </source>
</evidence>
<gene>
    <name evidence="2" type="ORF">B6D57_00720</name>
</gene>
<dbReference type="AlphaFoldDB" id="A0A1W9S303"/>
<proteinExistence type="predicted"/>
<keyword evidence="1" id="KW-0472">Membrane</keyword>